<feature type="domain" description="Mannosyl-glycoprotein endo-beta-N-acetylglucosamidase-like" evidence="2">
    <location>
        <begin position="16"/>
        <end position="148"/>
    </location>
</feature>
<protein>
    <submittedName>
        <fullName evidence="3">Exo-glucosaminidase lytG</fullName>
        <ecNumber evidence="3">3.2.1.-</ecNumber>
    </submittedName>
</protein>
<organism evidence="3 4">
    <name type="scientific">Bergeyella zoohelcum</name>
    <dbReference type="NCBI Taxonomy" id="1015"/>
    <lineage>
        <taxon>Bacteria</taxon>
        <taxon>Pseudomonadati</taxon>
        <taxon>Bacteroidota</taxon>
        <taxon>Flavobacteriia</taxon>
        <taxon>Flavobacteriales</taxon>
        <taxon>Weeksellaceae</taxon>
        <taxon>Bergeyella</taxon>
    </lineage>
</organism>
<accession>A0A376BZF4</accession>
<reference evidence="3 4" key="1">
    <citation type="submission" date="2018-06" db="EMBL/GenBank/DDBJ databases">
        <authorList>
            <consortium name="Pathogen Informatics"/>
            <person name="Doyle S."/>
        </authorList>
    </citation>
    <scope>NUCLEOTIDE SEQUENCE [LARGE SCALE GENOMIC DNA]</scope>
    <source>
        <strain evidence="3 4">NCTC11661</strain>
    </source>
</reference>
<evidence type="ECO:0000313" key="3">
    <source>
        <dbReference type="EMBL" id="SSZ46380.1"/>
    </source>
</evidence>
<dbReference type="EMBL" id="UFTJ01000001">
    <property type="protein sequence ID" value="SSZ46380.1"/>
    <property type="molecule type" value="Genomic_DNA"/>
</dbReference>
<dbReference type="SMART" id="SM00047">
    <property type="entry name" value="LYZ2"/>
    <property type="match status" value="1"/>
</dbReference>
<name>A0A376BZF4_9FLAO</name>
<dbReference type="InterPro" id="IPR002901">
    <property type="entry name" value="MGlyc_endo_b_GlcNAc-like_dom"/>
</dbReference>
<proteinExistence type="predicted"/>
<evidence type="ECO:0000259" key="2">
    <source>
        <dbReference type="SMART" id="SM00047"/>
    </source>
</evidence>
<dbReference type="PANTHER" id="PTHR33308:SF9">
    <property type="entry name" value="PEPTIDOGLYCAN HYDROLASE FLGJ"/>
    <property type="match status" value="1"/>
</dbReference>
<dbReference type="InterPro" id="IPR051056">
    <property type="entry name" value="Glycosyl_Hydrolase_73"/>
</dbReference>
<dbReference type="InterPro" id="IPR023346">
    <property type="entry name" value="Lysozyme-like_dom_sf"/>
</dbReference>
<dbReference type="PANTHER" id="PTHR33308">
    <property type="entry name" value="PEPTIDOGLYCAN HYDROLASE FLGJ"/>
    <property type="match status" value="1"/>
</dbReference>
<dbReference type="RefSeq" id="WP_002664410.1">
    <property type="nucleotide sequence ID" value="NZ_JBHWND010000026.1"/>
</dbReference>
<dbReference type="EC" id="3.2.1.-" evidence="3"/>
<dbReference type="Proteomes" id="UP000255515">
    <property type="component" value="Unassembled WGS sequence"/>
</dbReference>
<evidence type="ECO:0000256" key="1">
    <source>
        <dbReference type="ARBA" id="ARBA00022801"/>
    </source>
</evidence>
<dbReference type="GO" id="GO:0004040">
    <property type="term" value="F:amidase activity"/>
    <property type="evidence" value="ECO:0007669"/>
    <property type="project" value="InterPro"/>
</dbReference>
<sequence length="149" mass="16821">MKKTRIFLIFLLTMFLSVHSFGQQHKYIETHASLAKELSHLYGIPPAIILAIAFVETGGGSSKGAKVYNNHFGIVGKNTVVKSRYKSFSTSKESFIAFCELVSNKKYYSSLKGNKDYGAWIKAMASAGYSTQPKEWMRRIQLIIEQQKL</sequence>
<keyword evidence="3" id="KW-0326">Glycosidase</keyword>
<keyword evidence="1 3" id="KW-0378">Hydrolase</keyword>
<evidence type="ECO:0000313" key="4">
    <source>
        <dbReference type="Proteomes" id="UP000255515"/>
    </source>
</evidence>
<dbReference type="SUPFAM" id="SSF53955">
    <property type="entry name" value="Lysozyme-like"/>
    <property type="match status" value="1"/>
</dbReference>
<dbReference type="AlphaFoldDB" id="A0A376BZF4"/>
<dbReference type="GO" id="GO:0016798">
    <property type="term" value="F:hydrolase activity, acting on glycosyl bonds"/>
    <property type="evidence" value="ECO:0007669"/>
    <property type="project" value="UniProtKB-KW"/>
</dbReference>
<dbReference type="Gene3D" id="1.10.530.10">
    <property type="match status" value="1"/>
</dbReference>
<dbReference type="Pfam" id="PF01832">
    <property type="entry name" value="Glucosaminidase"/>
    <property type="match status" value="1"/>
</dbReference>
<gene>
    <name evidence="3" type="primary">lytG_1</name>
    <name evidence="3" type="ORF">NCTC11661_00019</name>
</gene>